<evidence type="ECO:0000313" key="6">
    <source>
        <dbReference type="EMBL" id="ASQ40432.1"/>
    </source>
</evidence>
<geneLocation type="plastid" evidence="6"/>
<gene>
    <name evidence="6" type="primary">psaF</name>
</gene>
<dbReference type="GO" id="GO:0015979">
    <property type="term" value="P:photosynthesis"/>
    <property type="evidence" value="ECO:0007669"/>
    <property type="project" value="UniProtKB-UniRule"/>
</dbReference>
<dbReference type="Gene3D" id="1.10.8.110">
    <property type="entry name" value="Photosystem I PsaF, reaction centre subunit III"/>
    <property type="match status" value="1"/>
</dbReference>
<comment type="similarity">
    <text evidence="1 4">Belongs to the PsaF family.</text>
</comment>
<accession>A0A3G1IWM9</accession>
<keyword evidence="2 4" id="KW-0602">Photosynthesis</keyword>
<dbReference type="SUPFAM" id="SSF81536">
    <property type="entry name" value="Subunit III of photosystem I reaction centre, PsaF"/>
    <property type="match status" value="1"/>
</dbReference>
<evidence type="ECO:0000256" key="1">
    <source>
        <dbReference type="ARBA" id="ARBA00008386"/>
    </source>
</evidence>
<dbReference type="PANTHER" id="PTHR34939:SF1">
    <property type="entry name" value="PHOTOSYSTEM I REACTION CENTER SUBUNIT III, CHLOROPLASTIC"/>
    <property type="match status" value="1"/>
</dbReference>
<feature type="signal peptide" evidence="5">
    <location>
        <begin position="1"/>
        <end position="23"/>
    </location>
</feature>
<comment type="function">
    <text evidence="4">Participates in efficiency of electron transfer from plastocyanin to P700 (or cytochrome c553 in algae and cyanobacteria). This plastocyanin-docking protein contributes to the specific association of plastocyanin to PSI.</text>
</comment>
<organism evidence="6">
    <name type="scientific">Cyanoptyche gloeocystis</name>
    <dbReference type="NCBI Taxonomy" id="77922"/>
    <lineage>
        <taxon>Eukaryota</taxon>
        <taxon>Glaucocystophyceae</taxon>
        <taxon>Glaucocystophyceae incertae sedis</taxon>
        <taxon>Cyanoptyche</taxon>
    </lineage>
</organism>
<keyword evidence="6" id="KW-0934">Plastid</keyword>
<evidence type="ECO:0000256" key="5">
    <source>
        <dbReference type="SAM" id="SignalP"/>
    </source>
</evidence>
<evidence type="ECO:0000256" key="3">
    <source>
        <dbReference type="ARBA" id="ARBA00022836"/>
    </source>
</evidence>
<keyword evidence="5" id="KW-0732">Signal</keyword>
<proteinExistence type="inferred from homology"/>
<dbReference type="InterPro" id="IPR036577">
    <property type="entry name" value="PSI_PsaF_sf"/>
</dbReference>
<dbReference type="EMBL" id="MF167427">
    <property type="protein sequence ID" value="ASQ40432.1"/>
    <property type="molecule type" value="Genomic_DNA"/>
</dbReference>
<protein>
    <recommendedName>
        <fullName evidence="4">Photosystem I reaction center subunit III</fullName>
    </recommendedName>
    <alternativeName>
        <fullName evidence="4">PSI-F</fullName>
    </alternativeName>
</protein>
<sequence length="186" mass="20665">MKRFLLFTFTMCIFFALFARSKANADVAGLTPCSQSAEFNRRLNNSVDKLERRLKKYEPGSAPAEALQAQIKKTQSRFEKYSKEGLLCGADGLPHLIADGRWSHASEFTLPGLLFLYIAGFIGWSGRDYLQSIQKSDNPRQKEIVIDLGLALKSVSTAVLWPLAALKQFSEGTFVASSNEVPVSPR</sequence>
<dbReference type="Pfam" id="PF02507">
    <property type="entry name" value="PSI_PsaF"/>
    <property type="match status" value="1"/>
</dbReference>
<dbReference type="FunFam" id="1.10.8.110:FF:000001">
    <property type="entry name" value="Photosystem I reaction center subunit III"/>
    <property type="match status" value="1"/>
</dbReference>
<name>A0A3G1IWM9_9EUKA</name>
<keyword evidence="3 4" id="KW-0603">Photosystem I</keyword>
<dbReference type="InterPro" id="IPR003666">
    <property type="entry name" value="PSI_PsaF"/>
</dbReference>
<evidence type="ECO:0000256" key="4">
    <source>
        <dbReference type="RuleBase" id="RU368107"/>
    </source>
</evidence>
<evidence type="ECO:0000256" key="2">
    <source>
        <dbReference type="ARBA" id="ARBA00022531"/>
    </source>
</evidence>
<feature type="chain" id="PRO_5018315447" description="Photosystem I reaction center subunit III" evidence="5">
    <location>
        <begin position="24"/>
        <end position="186"/>
    </location>
</feature>
<dbReference type="AlphaFoldDB" id="A0A3G1IWM9"/>
<dbReference type="PANTHER" id="PTHR34939">
    <property type="entry name" value="PHOTOSYSTEM I REACTION CENTER SUBUNIT III, CHLOROPLASTIC"/>
    <property type="match status" value="1"/>
</dbReference>
<dbReference type="GO" id="GO:0009538">
    <property type="term" value="C:photosystem I reaction center"/>
    <property type="evidence" value="ECO:0007669"/>
    <property type="project" value="UniProtKB-UniRule"/>
</dbReference>
<reference evidence="6" key="1">
    <citation type="submission" date="2017-05" db="EMBL/GenBank/DDBJ databases">
        <title>Plastid comparative genomics reveals ancient divergence between Glaucophyte genera.</title>
        <authorList>
            <person name="Figueroa-Martinez F.J."/>
            <person name="Jackson C."/>
            <person name="Reyes-Prieto A."/>
        </authorList>
    </citation>
    <scope>NUCLEOTIDE SEQUENCE</scope>
    <source>
        <strain evidence="6">SAG 4.97</strain>
    </source>
</reference>